<accession>A0A1H3E0C3</accession>
<dbReference type="InterPro" id="IPR045851">
    <property type="entry name" value="AMP-bd_C_sf"/>
</dbReference>
<evidence type="ECO:0000256" key="1">
    <source>
        <dbReference type="SAM" id="MobiDB-lite"/>
    </source>
</evidence>
<feature type="compositionally biased region" description="Basic and acidic residues" evidence="1">
    <location>
        <begin position="641"/>
        <end position="666"/>
    </location>
</feature>
<feature type="region of interest" description="Disordered" evidence="1">
    <location>
        <begin position="534"/>
        <end position="572"/>
    </location>
</feature>
<dbReference type="Proteomes" id="UP000199079">
    <property type="component" value="Unassembled WGS sequence"/>
</dbReference>
<keyword evidence="4" id="KW-0436">Ligase</keyword>
<dbReference type="AlphaFoldDB" id="A0A1H3E0C3"/>
<feature type="domain" description="AMP-dependent synthetase/ligase" evidence="2">
    <location>
        <begin position="7"/>
        <end position="373"/>
    </location>
</feature>
<dbReference type="PANTHER" id="PTHR43767:SF1">
    <property type="entry name" value="NONRIBOSOMAL PEPTIDE SYNTHASE PES1 (EUROFUNG)-RELATED"/>
    <property type="match status" value="1"/>
</dbReference>
<protein>
    <submittedName>
        <fullName evidence="4">O-succinylbenzoic acid--CoA ligase</fullName>
    </submittedName>
</protein>
<feature type="compositionally biased region" description="Acidic residues" evidence="1">
    <location>
        <begin position="462"/>
        <end position="482"/>
    </location>
</feature>
<proteinExistence type="predicted"/>
<dbReference type="PANTHER" id="PTHR43767">
    <property type="entry name" value="LONG-CHAIN-FATTY-ACID--COA LIGASE"/>
    <property type="match status" value="1"/>
</dbReference>
<sequence>MRDWLSHRVAAAPDATALVRAEDGEAWTYADLDRLVEETAGRLAAHGVDAGTHLGVHLSPRVGYVGLVHAAMRLGATLVPVGHRLTPREIGVRLDRADVDVLVCGADTERTAIEGAAGSGIPILSVDEPTDSDDSHGSDAPTDIEDSDVAALHDSDPEPIPDSTWNLEERLCVLFTSGTSGRPKAVEITAGNVLFSAVASAFRLGVHPDDRWLVTLPLHHAGGLSPVYRSVLAGTAIVLREDFEPGEAADDVDRYDVTGVSLVPTMLTRMLDRRGTLSDSLRTVLLGGAPASERLIERCENYSVPVYPTYGMTETASQIATATPAEAFKDPDTVGRPIFLTDLTVVDDAGDPVDRGETGELVVSGPTVSPGYYGDPEATAAATDDHGLHTGDVGRIDENGRVHVVNRLDDRIVTGGENVDPGEVADVLADHDAVHEAAVLGLPDETWGERVGALIVPAEQTDASEESSADDGDEGADGDGDHDESVAAEVADAEAADPGADANGSTVDATDVGNEPAETNGAIGDEVADVAQPDAAEADAAEADAIPEAAESNVTREAAAETDGERDPPIDERALLEYARERLSGFKMPRTVAYVEELPRTVSGTVDREAARDRLIEEGVEPSVPSVEFDRAGFEPADPEPADREESGAADREGSESNDGEERGDGSEAAIEDGTENGTNGIGTGAGVDEPTDGTDDDR</sequence>
<dbReference type="PROSITE" id="PS00455">
    <property type="entry name" value="AMP_BINDING"/>
    <property type="match status" value="1"/>
</dbReference>
<dbReference type="SUPFAM" id="SSF56801">
    <property type="entry name" value="Acetyl-CoA synthetase-like"/>
    <property type="match status" value="1"/>
</dbReference>
<feature type="compositionally biased region" description="Basic and acidic residues" evidence="1">
    <location>
        <begin position="606"/>
        <end position="617"/>
    </location>
</feature>
<dbReference type="Gene3D" id="3.40.50.12780">
    <property type="entry name" value="N-terminal domain of ligase-like"/>
    <property type="match status" value="1"/>
</dbReference>
<feature type="region of interest" description="Disordered" evidence="1">
    <location>
        <begin position="457"/>
        <end position="521"/>
    </location>
</feature>
<gene>
    <name evidence="4" type="ORF">SAMN05216564_101202</name>
</gene>
<dbReference type="Gene3D" id="3.30.300.30">
    <property type="match status" value="2"/>
</dbReference>
<dbReference type="RefSeq" id="WP_092730309.1">
    <property type="nucleotide sequence ID" value="NZ_FNPC01000001.1"/>
</dbReference>
<feature type="compositionally biased region" description="Basic and acidic residues" evidence="1">
    <location>
        <begin position="563"/>
        <end position="572"/>
    </location>
</feature>
<evidence type="ECO:0000313" key="5">
    <source>
        <dbReference type="Proteomes" id="UP000199079"/>
    </source>
</evidence>
<keyword evidence="5" id="KW-1185">Reference proteome</keyword>
<feature type="region of interest" description="Disordered" evidence="1">
    <location>
        <begin position="119"/>
        <end position="144"/>
    </location>
</feature>
<evidence type="ECO:0000259" key="2">
    <source>
        <dbReference type="Pfam" id="PF00501"/>
    </source>
</evidence>
<reference evidence="5" key="1">
    <citation type="submission" date="2016-10" db="EMBL/GenBank/DDBJ databases">
        <authorList>
            <person name="Varghese N."/>
            <person name="Submissions S."/>
        </authorList>
    </citation>
    <scope>NUCLEOTIDE SEQUENCE [LARGE SCALE GENOMIC DNA]</scope>
    <source>
        <strain evidence="5">DC30,IBRC 10041,KCTC 4046</strain>
    </source>
</reference>
<dbReference type="Pfam" id="PF00501">
    <property type="entry name" value="AMP-binding"/>
    <property type="match status" value="1"/>
</dbReference>
<dbReference type="InterPro" id="IPR050237">
    <property type="entry name" value="ATP-dep_AMP-bd_enzyme"/>
</dbReference>
<organism evidence="4 5">
    <name type="scientific">Halopenitus persicus</name>
    <dbReference type="NCBI Taxonomy" id="1048396"/>
    <lineage>
        <taxon>Archaea</taxon>
        <taxon>Methanobacteriati</taxon>
        <taxon>Methanobacteriota</taxon>
        <taxon>Stenosarchaea group</taxon>
        <taxon>Halobacteria</taxon>
        <taxon>Halobacteriales</taxon>
        <taxon>Haloferacaceae</taxon>
        <taxon>Halopenitus</taxon>
    </lineage>
</organism>
<evidence type="ECO:0000313" key="4">
    <source>
        <dbReference type="EMBL" id="SDX71354.1"/>
    </source>
</evidence>
<dbReference type="OrthoDB" id="35688at2157"/>
<dbReference type="Pfam" id="PF13193">
    <property type="entry name" value="AMP-binding_C"/>
    <property type="match status" value="1"/>
</dbReference>
<evidence type="ECO:0000259" key="3">
    <source>
        <dbReference type="Pfam" id="PF13193"/>
    </source>
</evidence>
<feature type="region of interest" description="Disordered" evidence="1">
    <location>
        <begin position="599"/>
        <end position="699"/>
    </location>
</feature>
<feature type="compositionally biased region" description="Acidic residues" evidence="1">
    <location>
        <begin position="690"/>
        <end position="699"/>
    </location>
</feature>
<name>A0A1H3E0C3_9EURY</name>
<dbReference type="InterPro" id="IPR025110">
    <property type="entry name" value="AMP-bd_C"/>
</dbReference>
<dbReference type="InterPro" id="IPR020845">
    <property type="entry name" value="AMP-binding_CS"/>
</dbReference>
<dbReference type="GO" id="GO:0016878">
    <property type="term" value="F:acid-thiol ligase activity"/>
    <property type="evidence" value="ECO:0007669"/>
    <property type="project" value="UniProtKB-ARBA"/>
</dbReference>
<dbReference type="EMBL" id="FNPC01000001">
    <property type="protein sequence ID" value="SDX71354.1"/>
    <property type="molecule type" value="Genomic_DNA"/>
</dbReference>
<feature type="domain" description="AMP-binding enzyme C-terminal" evidence="3">
    <location>
        <begin position="423"/>
        <end position="462"/>
    </location>
</feature>
<dbReference type="InterPro" id="IPR000873">
    <property type="entry name" value="AMP-dep_synth/lig_dom"/>
</dbReference>
<dbReference type="InterPro" id="IPR042099">
    <property type="entry name" value="ANL_N_sf"/>
</dbReference>